<name>A0ABR8X197_9MICO</name>
<gene>
    <name evidence="2" type="ORF">H9622_05845</name>
</gene>
<dbReference type="Pfam" id="PF13683">
    <property type="entry name" value="rve_3"/>
    <property type="match status" value="1"/>
</dbReference>
<organism evidence="2 3">
    <name type="scientific">Microbacterium gallinarum</name>
    <dbReference type="NCBI Taxonomy" id="2762209"/>
    <lineage>
        <taxon>Bacteria</taxon>
        <taxon>Bacillati</taxon>
        <taxon>Actinomycetota</taxon>
        <taxon>Actinomycetes</taxon>
        <taxon>Micrococcales</taxon>
        <taxon>Microbacteriaceae</taxon>
        <taxon>Microbacterium</taxon>
    </lineage>
</organism>
<dbReference type="PROSITE" id="PS50994">
    <property type="entry name" value="INTEGRASE"/>
    <property type="match status" value="1"/>
</dbReference>
<dbReference type="Proteomes" id="UP000602532">
    <property type="component" value="Unassembled WGS sequence"/>
</dbReference>
<evidence type="ECO:0000313" key="3">
    <source>
        <dbReference type="Proteomes" id="UP000602532"/>
    </source>
</evidence>
<dbReference type="EMBL" id="JACSPM010000001">
    <property type="protein sequence ID" value="MBD8023114.1"/>
    <property type="molecule type" value="Genomic_DNA"/>
</dbReference>
<dbReference type="PANTHER" id="PTHR35004:SF7">
    <property type="entry name" value="INTEGRASE PROTEIN"/>
    <property type="match status" value="1"/>
</dbReference>
<evidence type="ECO:0000313" key="2">
    <source>
        <dbReference type="EMBL" id="MBD8023114.1"/>
    </source>
</evidence>
<dbReference type="InterPro" id="IPR036397">
    <property type="entry name" value="RNaseH_sf"/>
</dbReference>
<protein>
    <submittedName>
        <fullName evidence="2">IS481 family transposase</fullName>
    </submittedName>
</protein>
<sequence>MSHANARLTPAGRLIMVQRIQSGRPVAHVAAEMGISRTAAWRWWRRFREQGPAGLIDRSSVARSHPGRTTVCVETRVLIMRHLSRRGPVFIAGRLGMHASTVGRVLHRHRVPLLRELDPVTGRIIRATRATAVRYEHDHPGSLIHVDVKKLGKIPAGGGWRADPTQSVAVHRTSHLKVGYDYVHTAIDDHSRVAYAEIHDDEKGATAAGFLDRAVAFYAALGVRIERVISDNAFAYRHSTAFRDVLHAHGITQKFIRPHCPWTNGKVERLNRTLAVEWAYARPWTSNSERAAALPTWLDHYNLDRHHLGIGGQAPIDRINNGRGQYN</sequence>
<proteinExistence type="predicted"/>
<dbReference type="Pfam" id="PF13518">
    <property type="entry name" value="HTH_28"/>
    <property type="match status" value="1"/>
</dbReference>
<comment type="caution">
    <text evidence="2">The sequence shown here is derived from an EMBL/GenBank/DDBJ whole genome shotgun (WGS) entry which is preliminary data.</text>
</comment>
<feature type="domain" description="Integrase catalytic" evidence="1">
    <location>
        <begin position="151"/>
        <end position="323"/>
    </location>
</feature>
<dbReference type="InterPro" id="IPR047656">
    <property type="entry name" value="IS481-like_transpos"/>
</dbReference>
<dbReference type="SUPFAM" id="SSF53098">
    <property type="entry name" value="Ribonuclease H-like"/>
    <property type="match status" value="1"/>
</dbReference>
<dbReference type="InterPro" id="IPR055247">
    <property type="entry name" value="InsJ-like_HTH"/>
</dbReference>
<dbReference type="PANTHER" id="PTHR35004">
    <property type="entry name" value="TRANSPOSASE RV3428C-RELATED"/>
    <property type="match status" value="1"/>
</dbReference>
<dbReference type="Gene3D" id="3.30.420.10">
    <property type="entry name" value="Ribonuclease H-like superfamily/Ribonuclease H"/>
    <property type="match status" value="1"/>
</dbReference>
<evidence type="ECO:0000259" key="1">
    <source>
        <dbReference type="PROSITE" id="PS50994"/>
    </source>
</evidence>
<keyword evidence="3" id="KW-1185">Reference proteome</keyword>
<dbReference type="SUPFAM" id="SSF46689">
    <property type="entry name" value="Homeodomain-like"/>
    <property type="match status" value="1"/>
</dbReference>
<dbReference type="NCBIfam" id="NF033577">
    <property type="entry name" value="transpos_IS481"/>
    <property type="match status" value="1"/>
</dbReference>
<accession>A0ABR8X197</accession>
<reference evidence="2 3" key="1">
    <citation type="submission" date="2020-08" db="EMBL/GenBank/DDBJ databases">
        <title>A Genomic Blueprint of the Chicken Gut Microbiome.</title>
        <authorList>
            <person name="Gilroy R."/>
            <person name="Ravi A."/>
            <person name="Getino M."/>
            <person name="Pursley I."/>
            <person name="Horton D.L."/>
            <person name="Alikhan N.-F."/>
            <person name="Baker D."/>
            <person name="Gharbi K."/>
            <person name="Hall N."/>
            <person name="Watson M."/>
            <person name="Adriaenssens E.M."/>
            <person name="Foster-Nyarko E."/>
            <person name="Jarju S."/>
            <person name="Secka A."/>
            <person name="Antonio M."/>
            <person name="Oren A."/>
            <person name="Chaudhuri R."/>
            <person name="La Ragione R.M."/>
            <person name="Hildebrand F."/>
            <person name="Pallen M.J."/>
        </authorList>
    </citation>
    <scope>NUCLEOTIDE SEQUENCE [LARGE SCALE GENOMIC DNA]</scope>
    <source>
        <strain evidence="2 3">Sa1CUA4</strain>
    </source>
</reference>
<dbReference type="InterPro" id="IPR001584">
    <property type="entry name" value="Integrase_cat-core"/>
</dbReference>
<dbReference type="InterPro" id="IPR012337">
    <property type="entry name" value="RNaseH-like_sf"/>
</dbReference>
<dbReference type="InterPro" id="IPR009057">
    <property type="entry name" value="Homeodomain-like_sf"/>
</dbReference>
<dbReference type="RefSeq" id="WP_191765105.1">
    <property type="nucleotide sequence ID" value="NZ_JACSPM010000001.1"/>
</dbReference>